<dbReference type="VEuPathDB" id="VectorBase:AGAP012092"/>
<reference evidence="2" key="5">
    <citation type="submission" date="2011-05" db="EMBL/GenBank/DDBJ databases">
        <authorList>
            <consortium name="VectorBase"/>
        </authorList>
    </citation>
    <scope>NUCLEOTIDE SEQUENCE</scope>
    <source>
        <strain evidence="2">PEST</strain>
    </source>
</reference>
<feature type="region of interest" description="Disordered" evidence="1">
    <location>
        <begin position="25"/>
        <end position="57"/>
    </location>
</feature>
<gene>
    <name evidence="2" type="ORF">AgaP_AGAP012092</name>
</gene>
<comment type="caution">
    <text evidence="2">The sequence shown here is derived from an EMBL/GenBank/DDBJ whole genome shotgun (WGS) entry which is preliminary data.</text>
</comment>
<evidence type="ECO:0000256" key="1">
    <source>
        <dbReference type="SAM" id="MobiDB-lite"/>
    </source>
</evidence>
<reference evidence="2" key="2">
    <citation type="submission" date="2002-03" db="EMBL/GenBank/DDBJ databases">
        <authorList>
            <consortium name="The Anopheles Genome Sequencing Consortium"/>
        </authorList>
    </citation>
    <scope>NUCLEOTIDE SEQUENCE</scope>
    <source>
        <strain evidence="2">PEST</strain>
    </source>
</reference>
<sequence length="171" mass="19492">MESLAKTTDECKMESLAKATDECNEQLKASSLQDKPSPSRKQEAVSVDSGDQHKRDQMTGYDTLKQIGKKHRAERFSLGDLKKEYSTVFEQTVQLCGTQVPFGKLFAVYLEKHANYETSYCNCNVGDTEVSLSVALRILDKFNANPTENELDFILDEHIFVQRTLTRRDER</sequence>
<accession>Q7PV19</accession>
<feature type="non-terminal residue" evidence="2">
    <location>
        <position position="171"/>
    </location>
</feature>
<dbReference type="PaxDb" id="7165-AGAP012092-PA"/>
<dbReference type="AlphaFoldDB" id="Q7PV19"/>
<dbReference type="HOGENOM" id="CLU_1566750_0_0_1"/>
<reference evidence="2" key="4">
    <citation type="journal article" date="2007" name="Genome Biol.">
        <title>Update of the Anopheles gambiae PEST genome assembly.</title>
        <authorList>
            <person name="Sharakhova M.V."/>
            <person name="Hammond M.P."/>
            <person name="Lobo N.F."/>
            <person name="Krzywinski J."/>
            <person name="Unger M.F."/>
            <person name="Hillenmeyer M.E."/>
            <person name="Bruggner R.V."/>
            <person name="Birney E."/>
            <person name="Collins F.H."/>
        </authorList>
    </citation>
    <scope>NUCLEOTIDE SEQUENCE</scope>
    <source>
        <strain evidence="2">PEST</strain>
    </source>
</reference>
<proteinExistence type="predicted"/>
<reference evidence="2" key="1">
    <citation type="journal article" date="2002" name="Science">
        <title>The genome sequence of the malaria mosquito Anopheles gambiae.</title>
        <authorList>
            <person name="Holt R.A."/>
            <person name="Subramanian G.M."/>
            <person name="Halpern A."/>
            <person name="Sutton G.G."/>
            <person name="Charlab R."/>
            <person name="Nusskern D.R."/>
            <person name="Wincker P."/>
            <person name="Clark A.G."/>
            <person name="Ribeiro J.M."/>
            <person name="Wides R."/>
            <person name="Salzberg S.L."/>
            <person name="Loftus B."/>
            <person name="Yandell M."/>
            <person name="Majoros W.H."/>
            <person name="Rusch D.B."/>
            <person name="Lai Z."/>
            <person name="Kraft C.L."/>
            <person name="Abril J.F."/>
            <person name="Anthouard V."/>
            <person name="Arensburger P."/>
            <person name="Atkinson P.W."/>
            <person name="Baden H."/>
            <person name="de Berardinis V."/>
            <person name="Baldwin D."/>
            <person name="Benes V."/>
            <person name="Biedler J."/>
            <person name="Blass C."/>
            <person name="Bolanos R."/>
            <person name="Boscus D."/>
            <person name="Barnstead M."/>
            <person name="Cai S."/>
            <person name="Center A."/>
            <person name="Chaturverdi K."/>
            <person name="Christophides G.K."/>
            <person name="Chrystal M.A."/>
            <person name="Clamp M."/>
            <person name="Cravchik A."/>
            <person name="Curwen V."/>
            <person name="Dana A."/>
            <person name="Delcher A."/>
            <person name="Dew I."/>
            <person name="Evans C.A."/>
            <person name="Flanigan M."/>
            <person name="Grundschober-Freimoser A."/>
            <person name="Friedli L."/>
            <person name="Gu Z."/>
            <person name="Guan P."/>
            <person name="Guigo R."/>
            <person name="Hillenmeyer M.E."/>
            <person name="Hladun S.L."/>
            <person name="Hogan J.R."/>
            <person name="Hong Y.S."/>
            <person name="Hoover J."/>
            <person name="Jaillon O."/>
            <person name="Ke Z."/>
            <person name="Kodira C."/>
            <person name="Kokoza E."/>
            <person name="Koutsos A."/>
            <person name="Letunic I."/>
            <person name="Levitsky A."/>
            <person name="Liang Y."/>
            <person name="Lin J.J."/>
            <person name="Lobo N.F."/>
            <person name="Lopez J.R."/>
            <person name="Malek J.A."/>
            <person name="McIntosh T.C."/>
            <person name="Meister S."/>
            <person name="Miller J."/>
            <person name="Mobarry C."/>
            <person name="Mongin E."/>
            <person name="Murphy S.D."/>
            <person name="O'Brochta D.A."/>
            <person name="Pfannkoch C."/>
            <person name="Qi R."/>
            <person name="Regier M.A."/>
            <person name="Remington K."/>
            <person name="Shao H."/>
            <person name="Sharakhova M.V."/>
            <person name="Sitter C.D."/>
            <person name="Shetty J."/>
            <person name="Smith T.J."/>
            <person name="Strong R."/>
            <person name="Sun J."/>
            <person name="Thomasova D."/>
            <person name="Ton L.Q."/>
            <person name="Topalis P."/>
            <person name="Tu Z."/>
            <person name="Unger M.F."/>
            <person name="Walenz B."/>
            <person name="Wang A."/>
            <person name="Wang J."/>
            <person name="Wang M."/>
            <person name="Wang X."/>
            <person name="Woodford K.J."/>
            <person name="Wortman J.R."/>
            <person name="Wu M."/>
            <person name="Yao A."/>
            <person name="Zdobnov E.M."/>
            <person name="Zhang H."/>
            <person name="Zhao Q."/>
            <person name="Zhao S."/>
            <person name="Zhu S.C."/>
            <person name="Zhimulev I."/>
            <person name="Coluzzi M."/>
            <person name="della Torre A."/>
            <person name="Roth C.W."/>
            <person name="Louis C."/>
            <person name="Kalush F."/>
            <person name="Mural R.J."/>
            <person name="Myers E.W."/>
            <person name="Adams M.D."/>
            <person name="Smith H.O."/>
            <person name="Broder S."/>
            <person name="Gardner M.J."/>
            <person name="Fraser C.M."/>
            <person name="Birney E."/>
            <person name="Bork P."/>
            <person name="Brey P.T."/>
            <person name="Venter J.C."/>
            <person name="Weissenbach J."/>
            <person name="Kafatos F.C."/>
            <person name="Collins F.H."/>
            <person name="Hoffman S.L."/>
        </authorList>
    </citation>
    <scope>NUCLEOTIDE SEQUENCE [LARGE SCALE GENOMIC DNA]</scope>
    <source>
        <strain evidence="2">PEST</strain>
    </source>
</reference>
<feature type="compositionally biased region" description="Polar residues" evidence="1">
    <location>
        <begin position="27"/>
        <end position="36"/>
    </location>
</feature>
<dbReference type="InParanoid" id="Q7PV19"/>
<protein>
    <submittedName>
        <fullName evidence="2">AGAP012092-PA</fullName>
    </submittedName>
</protein>
<evidence type="ECO:0000313" key="2">
    <source>
        <dbReference type="EMBL" id="EAA00637.4"/>
    </source>
</evidence>
<dbReference type="EMBL" id="AAAB01008986">
    <property type="protein sequence ID" value="EAA00637.4"/>
    <property type="molecule type" value="Genomic_DNA"/>
</dbReference>
<name>Q7PV19_ANOGA</name>
<reference evidence="2" key="3">
    <citation type="journal article" date="2004" name="Trends Parasitol.">
        <title>The Anopheles gambiae genome: an update.</title>
        <authorList>
            <person name="Mongin E."/>
            <person name="Louis C."/>
            <person name="Holt R.A."/>
            <person name="Birney E."/>
            <person name="Collins F.H."/>
        </authorList>
    </citation>
    <scope>NUCLEOTIDE SEQUENCE</scope>
    <source>
        <strain evidence="2">PEST</strain>
    </source>
</reference>
<organism evidence="2">
    <name type="scientific">Anopheles gambiae</name>
    <name type="common">African malaria mosquito</name>
    <dbReference type="NCBI Taxonomy" id="7165"/>
    <lineage>
        <taxon>Eukaryota</taxon>
        <taxon>Metazoa</taxon>
        <taxon>Ecdysozoa</taxon>
        <taxon>Arthropoda</taxon>
        <taxon>Hexapoda</taxon>
        <taxon>Insecta</taxon>
        <taxon>Pterygota</taxon>
        <taxon>Neoptera</taxon>
        <taxon>Endopterygota</taxon>
        <taxon>Diptera</taxon>
        <taxon>Nematocera</taxon>
        <taxon>Culicoidea</taxon>
        <taxon>Culicidae</taxon>
        <taxon>Anophelinae</taxon>
        <taxon>Anopheles</taxon>
    </lineage>
</organism>